<keyword evidence="10" id="KW-0413">Isomerase</keyword>
<dbReference type="GO" id="GO:0004614">
    <property type="term" value="F:phosphoglucomutase activity"/>
    <property type="evidence" value="ECO:0007669"/>
    <property type="project" value="UniProtKB-EC"/>
</dbReference>
<evidence type="ECO:0000256" key="10">
    <source>
        <dbReference type="ARBA" id="ARBA00023235"/>
    </source>
</evidence>
<keyword evidence="20" id="KW-1185">Reference proteome</keyword>
<reference evidence="19 20" key="1">
    <citation type="submission" date="2017-02" db="EMBL/GenBank/DDBJ databases">
        <authorList>
            <person name="Peterson S.W."/>
        </authorList>
    </citation>
    <scope>NUCLEOTIDE SEQUENCE [LARGE SCALE GENOMIC DNA]</scope>
    <source>
        <strain evidence="19 20">M1</strain>
    </source>
</reference>
<dbReference type="GO" id="GO:0006166">
    <property type="term" value="P:purine ribonucleoside salvage"/>
    <property type="evidence" value="ECO:0007669"/>
    <property type="project" value="TreeGrafter"/>
</dbReference>
<dbReference type="SUPFAM" id="SSF53738">
    <property type="entry name" value="Phosphoglucomutase, first 3 domains"/>
    <property type="match status" value="3"/>
</dbReference>
<evidence type="ECO:0000259" key="15">
    <source>
        <dbReference type="Pfam" id="PF00408"/>
    </source>
</evidence>
<dbReference type="PANTHER" id="PTHR45745:SF1">
    <property type="entry name" value="PHOSPHOGLUCOMUTASE 2B-RELATED"/>
    <property type="match status" value="1"/>
</dbReference>
<dbReference type="EMBL" id="FUZT01000008">
    <property type="protein sequence ID" value="SKC79083.1"/>
    <property type="molecule type" value="Genomic_DNA"/>
</dbReference>
<evidence type="ECO:0000256" key="5">
    <source>
        <dbReference type="ARBA" id="ARBA00010231"/>
    </source>
</evidence>
<evidence type="ECO:0000256" key="11">
    <source>
        <dbReference type="ARBA" id="ARBA00039995"/>
    </source>
</evidence>
<feature type="domain" description="Alpha-D-phosphohexomutase alpha/beta/alpha" evidence="18">
    <location>
        <begin position="326"/>
        <end position="448"/>
    </location>
</feature>
<dbReference type="GO" id="GO:0000287">
    <property type="term" value="F:magnesium ion binding"/>
    <property type="evidence" value="ECO:0007669"/>
    <property type="project" value="InterPro"/>
</dbReference>
<evidence type="ECO:0000256" key="7">
    <source>
        <dbReference type="ARBA" id="ARBA00022553"/>
    </source>
</evidence>
<sequence>MNYMEKYDEWINSSYFDEATKKELLSIKNDKEEIEDRFFRELEFGTGGLRGIIGAGTNRMNKYNVRKTTQGLANYILKNVDDAKEKGVVIAYDSRYKSPEFAREAALVLNGNGIKSYVFESLRTTPELSFAVRELKSAAGIVITASHNPKEYNGYKVYGEDGAQLVPRFANVIIDEIRKINDFSEVKYLDERKALDKGLLKIIGKEIDDKYIEKVKSLSIRKDVIKKIKDFKIVYTPLHGTGAMPIKRVLNEIGFKNLIVVPEQEVADSKFSTVKYPNPEEYNAFELAIKLADKEKADIIIGTDPDCDRVGVVVKDNGGKYQVLTGNQTGALLIDYILASMKNVPENSVIIKTIVTSELGAAIAEKYGLETLNTLTGFKFIGEKIKEFEERQDKNFIFGYEESYGYLAGTFVRDKDGVISSMLIAEMAAYYKSRNMNLLDVLRKLYREYGYYKEDLKSITLKGKEGLEKIVRIMDSLRNNPPLVIEDLRVKIIRDYKEGKARNILSNTESFLDLEKSNVLHFTLEDDSWFAVRPSGTEPKIKIYFSVVSRDEKKSIEKLNMLETFILKKINEIQ</sequence>
<evidence type="ECO:0000259" key="16">
    <source>
        <dbReference type="Pfam" id="PF02878"/>
    </source>
</evidence>
<feature type="domain" description="Alpha-D-phosphohexomutase alpha/beta/alpha" evidence="16">
    <location>
        <begin position="43"/>
        <end position="180"/>
    </location>
</feature>
<evidence type="ECO:0000313" key="20">
    <source>
        <dbReference type="Proteomes" id="UP000190285"/>
    </source>
</evidence>
<dbReference type="PROSITE" id="PS00710">
    <property type="entry name" value="PGM_PMM"/>
    <property type="match status" value="1"/>
</dbReference>
<evidence type="ECO:0000256" key="8">
    <source>
        <dbReference type="ARBA" id="ARBA00022723"/>
    </source>
</evidence>
<dbReference type="AlphaFoldDB" id="A0A1T5LSX5"/>
<accession>A0A1T5LSX5</accession>
<dbReference type="InterPro" id="IPR005846">
    <property type="entry name" value="A-D-PHexomutase_a/b/a-III"/>
</dbReference>
<organism evidence="19 20">
    <name type="scientific">Maledivibacter halophilus</name>
    <dbReference type="NCBI Taxonomy" id="36842"/>
    <lineage>
        <taxon>Bacteria</taxon>
        <taxon>Bacillati</taxon>
        <taxon>Bacillota</taxon>
        <taxon>Clostridia</taxon>
        <taxon>Peptostreptococcales</taxon>
        <taxon>Caminicellaceae</taxon>
        <taxon>Maledivibacter</taxon>
    </lineage>
</organism>
<comment type="similarity">
    <text evidence="5 14">Belongs to the phosphohexose mutase family.</text>
</comment>
<name>A0A1T5LSX5_9FIRM</name>
<dbReference type="Pfam" id="PF00408">
    <property type="entry name" value="PGM_PMM_IV"/>
    <property type="match status" value="1"/>
</dbReference>
<keyword evidence="8 14" id="KW-0479">Metal-binding</keyword>
<dbReference type="STRING" id="36842.SAMN02194393_03252"/>
<feature type="domain" description="Alpha-D-phosphohexomutase C-terminal" evidence="15">
    <location>
        <begin position="523"/>
        <end position="557"/>
    </location>
</feature>
<dbReference type="SUPFAM" id="SSF55957">
    <property type="entry name" value="Phosphoglucomutase, C-terminal domain"/>
    <property type="match status" value="1"/>
</dbReference>
<evidence type="ECO:0000256" key="1">
    <source>
        <dbReference type="ARBA" id="ARBA00000443"/>
    </source>
</evidence>
<evidence type="ECO:0000256" key="13">
    <source>
        <dbReference type="ARBA" id="ARBA00041467"/>
    </source>
</evidence>
<dbReference type="OrthoDB" id="9806956at2"/>
<dbReference type="InterPro" id="IPR005841">
    <property type="entry name" value="Alpha-D-phosphohexomutase_SF"/>
</dbReference>
<evidence type="ECO:0000256" key="9">
    <source>
        <dbReference type="ARBA" id="ARBA00022842"/>
    </source>
</evidence>
<keyword evidence="7" id="KW-0597">Phosphoprotein</keyword>
<dbReference type="RefSeq" id="WP_079493024.1">
    <property type="nucleotide sequence ID" value="NZ_FUZT01000008.1"/>
</dbReference>
<dbReference type="PANTHER" id="PTHR45745">
    <property type="entry name" value="PHOSPHOMANNOMUTASE 45A"/>
    <property type="match status" value="1"/>
</dbReference>
<dbReference type="CDD" id="cd05799">
    <property type="entry name" value="PGM2"/>
    <property type="match status" value="1"/>
</dbReference>
<dbReference type="GO" id="GO:0005975">
    <property type="term" value="P:carbohydrate metabolic process"/>
    <property type="evidence" value="ECO:0007669"/>
    <property type="project" value="InterPro"/>
</dbReference>
<dbReference type="Pfam" id="PF02878">
    <property type="entry name" value="PGM_PMM_I"/>
    <property type="match status" value="1"/>
</dbReference>
<dbReference type="Pfam" id="PF02879">
    <property type="entry name" value="PGM_PMM_II"/>
    <property type="match status" value="1"/>
</dbReference>
<evidence type="ECO:0000256" key="14">
    <source>
        <dbReference type="RuleBase" id="RU004326"/>
    </source>
</evidence>
<dbReference type="InterPro" id="IPR016055">
    <property type="entry name" value="A-D-PHexomutase_a/b/a-I/II/III"/>
</dbReference>
<dbReference type="Proteomes" id="UP000190285">
    <property type="component" value="Unassembled WGS sequence"/>
</dbReference>
<comment type="pathway">
    <text evidence="4">Lipid metabolism.</text>
</comment>
<evidence type="ECO:0000313" key="19">
    <source>
        <dbReference type="EMBL" id="SKC79083.1"/>
    </source>
</evidence>
<dbReference type="GO" id="GO:0008973">
    <property type="term" value="F:phosphopentomutase activity"/>
    <property type="evidence" value="ECO:0007669"/>
    <property type="project" value="TreeGrafter"/>
</dbReference>
<dbReference type="InterPro" id="IPR005844">
    <property type="entry name" value="A-D-PHexomutase_a/b/a-I"/>
</dbReference>
<evidence type="ECO:0000256" key="2">
    <source>
        <dbReference type="ARBA" id="ARBA00001946"/>
    </source>
</evidence>
<comment type="catalytic activity">
    <reaction evidence="1">
        <text>alpha-D-glucose 1-phosphate = alpha-D-glucose 6-phosphate</text>
        <dbReference type="Rhea" id="RHEA:23536"/>
        <dbReference type="ChEBI" id="CHEBI:58225"/>
        <dbReference type="ChEBI" id="CHEBI:58601"/>
        <dbReference type="EC" id="5.4.2.2"/>
    </reaction>
</comment>
<dbReference type="Gene3D" id="3.40.120.10">
    <property type="entry name" value="Alpha-D-Glucose-1,6-Bisphosphate, subunit A, domain 3"/>
    <property type="match status" value="3"/>
</dbReference>
<feature type="domain" description="Alpha-D-phosphohexomutase alpha/beta/alpha" evidence="17">
    <location>
        <begin position="209"/>
        <end position="317"/>
    </location>
</feature>
<dbReference type="InterPro" id="IPR016066">
    <property type="entry name" value="A-D-PHexomutase_CS"/>
</dbReference>
<dbReference type="Gene3D" id="3.30.310.50">
    <property type="entry name" value="Alpha-D-phosphohexomutase, C-terminal domain"/>
    <property type="match status" value="1"/>
</dbReference>
<keyword evidence="9 14" id="KW-0460">Magnesium</keyword>
<evidence type="ECO:0000259" key="17">
    <source>
        <dbReference type="Pfam" id="PF02879"/>
    </source>
</evidence>
<dbReference type="InterPro" id="IPR005843">
    <property type="entry name" value="A-D-PHexomutase_C"/>
</dbReference>
<dbReference type="PRINTS" id="PR00509">
    <property type="entry name" value="PGMPMM"/>
</dbReference>
<dbReference type="InterPro" id="IPR005845">
    <property type="entry name" value="A-D-PHexomutase_a/b/a-II"/>
</dbReference>
<evidence type="ECO:0000256" key="4">
    <source>
        <dbReference type="ARBA" id="ARBA00005189"/>
    </source>
</evidence>
<dbReference type="EC" id="5.4.2.2" evidence="6"/>
<gene>
    <name evidence="19" type="ORF">SAMN02194393_03252</name>
</gene>
<comment type="pathway">
    <text evidence="3">Glycolipid metabolism; diglucosyl-diacylglycerol biosynthesis.</text>
</comment>
<evidence type="ECO:0000256" key="12">
    <source>
        <dbReference type="ARBA" id="ARBA00041398"/>
    </source>
</evidence>
<dbReference type="Pfam" id="PF02880">
    <property type="entry name" value="PGM_PMM_III"/>
    <property type="match status" value="1"/>
</dbReference>
<evidence type="ECO:0000259" key="18">
    <source>
        <dbReference type="Pfam" id="PF02880"/>
    </source>
</evidence>
<comment type="cofactor">
    <cofactor evidence="2">
        <name>Mg(2+)</name>
        <dbReference type="ChEBI" id="CHEBI:18420"/>
    </cofactor>
</comment>
<evidence type="ECO:0000256" key="3">
    <source>
        <dbReference type="ARBA" id="ARBA00005164"/>
    </source>
</evidence>
<proteinExistence type="inferred from homology"/>
<dbReference type="InterPro" id="IPR036900">
    <property type="entry name" value="A-D-PHexomutase_C_sf"/>
</dbReference>
<protein>
    <recommendedName>
        <fullName evidence="11">Phosphoglucomutase</fullName>
        <ecNumber evidence="6">5.4.2.2</ecNumber>
    </recommendedName>
    <alternativeName>
        <fullName evidence="13">Alpha-phosphoglucomutase</fullName>
    </alternativeName>
    <alternativeName>
        <fullName evidence="12">Glucose phosphomutase</fullName>
    </alternativeName>
</protein>
<evidence type="ECO:0000256" key="6">
    <source>
        <dbReference type="ARBA" id="ARBA00012728"/>
    </source>
</evidence>